<sequence>MSAYYKEKKRTPTPDARTEPILEILRRLDTSGTGLLQRQRLVKLIHGLVPEMSPQSIEMLMDSSLHADQVNVRYQEFITWLFEGVTALRRPNENLEGSISVATWNVAAVNNNPFEYWLAHDDPSYVNLMIAVETCLASPSEAWDVPVCEIFTEEMFQELKDLMLEHGIHGVKEVEESMWRGPDLRLRDRRVVSEFIKDKSLGSKRLISMPDRITNTVQVVTRAPSEYKPPPACRPSVINNYLGDLSTLEAWWESWKRFMFLESLAVRTQQGVSIRRPCHMLEPIPRSKYPAISEKEERLAIPLQILCQAIFDAILVHLMHYCSPDGTWQVVKSQICDHLYRCKAQRTMEILETKYHTVDVIFLQEVASNFYDFFQRSSLATSFHCVLPSGMDGKRDQNSLLLLSKRFFNDSIEDVTAIIEESMEDGVRLVSSDLVAVAVSSRDQRSYLLASFHGDTAGALTLPLLRALFSCAAKRFPRHVLILGLDANSYEPPKAEQLPFTNLIEARQT</sequence>
<dbReference type="Proteomes" id="UP001152797">
    <property type="component" value="Unassembled WGS sequence"/>
</dbReference>
<dbReference type="EMBL" id="CAMXCT020002212">
    <property type="protein sequence ID" value="CAL1149833.1"/>
    <property type="molecule type" value="Genomic_DNA"/>
</dbReference>
<dbReference type="GO" id="GO:0004519">
    <property type="term" value="F:endonuclease activity"/>
    <property type="evidence" value="ECO:0007669"/>
    <property type="project" value="UniProtKB-KW"/>
</dbReference>
<evidence type="ECO:0000313" key="3">
    <source>
        <dbReference type="EMBL" id="CAL4783770.1"/>
    </source>
</evidence>
<keyword evidence="3" id="KW-0540">Nuclease</keyword>
<dbReference type="SUPFAM" id="SSF56219">
    <property type="entry name" value="DNase I-like"/>
    <property type="match status" value="1"/>
</dbReference>
<comment type="caution">
    <text evidence="1">The sequence shown here is derived from an EMBL/GenBank/DDBJ whole genome shotgun (WGS) entry which is preliminary data.</text>
</comment>
<dbReference type="OrthoDB" id="436489at2759"/>
<dbReference type="EMBL" id="CAMXCT030002212">
    <property type="protein sequence ID" value="CAL4783770.1"/>
    <property type="molecule type" value="Genomic_DNA"/>
</dbReference>
<dbReference type="InterPro" id="IPR036691">
    <property type="entry name" value="Endo/exonu/phosph_ase_sf"/>
</dbReference>
<evidence type="ECO:0000313" key="1">
    <source>
        <dbReference type="EMBL" id="CAI3996458.1"/>
    </source>
</evidence>
<keyword evidence="3" id="KW-0378">Hydrolase</keyword>
<keyword evidence="3" id="KW-0255">Endonuclease</keyword>
<keyword evidence="4" id="KW-1185">Reference proteome</keyword>
<dbReference type="EMBL" id="CAMXCT010002212">
    <property type="protein sequence ID" value="CAI3996458.1"/>
    <property type="molecule type" value="Genomic_DNA"/>
</dbReference>
<organism evidence="1">
    <name type="scientific">Cladocopium goreaui</name>
    <dbReference type="NCBI Taxonomy" id="2562237"/>
    <lineage>
        <taxon>Eukaryota</taxon>
        <taxon>Sar</taxon>
        <taxon>Alveolata</taxon>
        <taxon>Dinophyceae</taxon>
        <taxon>Suessiales</taxon>
        <taxon>Symbiodiniaceae</taxon>
        <taxon>Cladocopium</taxon>
    </lineage>
</organism>
<protein>
    <submittedName>
        <fullName evidence="3">Endonuclease/exonuclease/phosphatase domain-containing protein</fullName>
    </submittedName>
</protein>
<reference evidence="2" key="2">
    <citation type="submission" date="2024-04" db="EMBL/GenBank/DDBJ databases">
        <authorList>
            <person name="Chen Y."/>
            <person name="Shah S."/>
            <person name="Dougan E. K."/>
            <person name="Thang M."/>
            <person name="Chan C."/>
        </authorList>
    </citation>
    <scope>NUCLEOTIDE SEQUENCE [LARGE SCALE GENOMIC DNA]</scope>
</reference>
<accession>A0A9P1CT36</accession>
<evidence type="ECO:0000313" key="2">
    <source>
        <dbReference type="EMBL" id="CAL1149833.1"/>
    </source>
</evidence>
<gene>
    <name evidence="1" type="ORF">C1SCF055_LOCUS22935</name>
</gene>
<dbReference type="AlphaFoldDB" id="A0A9P1CT36"/>
<evidence type="ECO:0000313" key="4">
    <source>
        <dbReference type="Proteomes" id="UP001152797"/>
    </source>
</evidence>
<name>A0A9P1CT36_9DINO</name>
<reference evidence="1" key="1">
    <citation type="submission" date="2022-10" db="EMBL/GenBank/DDBJ databases">
        <authorList>
            <person name="Chen Y."/>
            <person name="Dougan E. K."/>
            <person name="Chan C."/>
            <person name="Rhodes N."/>
            <person name="Thang M."/>
        </authorList>
    </citation>
    <scope>NUCLEOTIDE SEQUENCE</scope>
</reference>
<proteinExistence type="predicted"/>